<gene>
    <name evidence="1" type="ORF">SAMN02745664_1129</name>
</gene>
<protein>
    <submittedName>
        <fullName evidence="1">Uncharacterized protein</fullName>
    </submittedName>
</protein>
<dbReference type="EMBL" id="FTNU01000012">
    <property type="protein sequence ID" value="SIR98068.1"/>
    <property type="molecule type" value="Genomic_DNA"/>
</dbReference>
<proteinExistence type="predicted"/>
<organism evidence="1 2">
    <name type="scientific">Moraxella cuniculi DSM 21768</name>
    <dbReference type="NCBI Taxonomy" id="1122245"/>
    <lineage>
        <taxon>Bacteria</taxon>
        <taxon>Pseudomonadati</taxon>
        <taxon>Pseudomonadota</taxon>
        <taxon>Gammaproteobacteria</taxon>
        <taxon>Moraxellales</taxon>
        <taxon>Moraxellaceae</taxon>
        <taxon>Moraxella</taxon>
    </lineage>
</organism>
<evidence type="ECO:0000313" key="1">
    <source>
        <dbReference type="EMBL" id="SIR98068.1"/>
    </source>
</evidence>
<reference evidence="2" key="1">
    <citation type="submission" date="2017-01" db="EMBL/GenBank/DDBJ databases">
        <authorList>
            <person name="Varghese N."/>
            <person name="Submissions S."/>
        </authorList>
    </citation>
    <scope>NUCLEOTIDE SEQUENCE [LARGE SCALE GENOMIC DNA]</scope>
    <source>
        <strain evidence="2">DSM 21768</strain>
    </source>
</reference>
<evidence type="ECO:0000313" key="2">
    <source>
        <dbReference type="Proteomes" id="UP000187495"/>
    </source>
</evidence>
<dbReference type="AlphaFoldDB" id="A0A1N7FCF8"/>
<keyword evidence="2" id="KW-1185">Reference proteome</keyword>
<accession>A0A1N7FCF8</accession>
<dbReference type="Proteomes" id="UP000187495">
    <property type="component" value="Unassembled WGS sequence"/>
</dbReference>
<sequence>MAINAAGHFICRFLHSNGRLLTADNAPIINDTGLTTLVLLIAKFHLDNKETLIKLVVHMRHKHQSLNNLNKFSY</sequence>
<name>A0A1N7FCF8_9GAMM</name>